<feature type="signal peptide" evidence="2">
    <location>
        <begin position="1"/>
        <end position="21"/>
    </location>
</feature>
<dbReference type="Pfam" id="PF00754">
    <property type="entry name" value="F5_F8_type_C"/>
    <property type="match status" value="1"/>
</dbReference>
<feature type="region of interest" description="Disordered" evidence="1">
    <location>
        <begin position="27"/>
        <end position="146"/>
    </location>
</feature>
<organism evidence="4 5">
    <name type="scientific">Alicyclobacillus fodiniaquatilis</name>
    <dbReference type="NCBI Taxonomy" id="1661150"/>
    <lineage>
        <taxon>Bacteria</taxon>
        <taxon>Bacillati</taxon>
        <taxon>Bacillota</taxon>
        <taxon>Bacilli</taxon>
        <taxon>Bacillales</taxon>
        <taxon>Alicyclobacillaceae</taxon>
        <taxon>Alicyclobacillus</taxon>
    </lineage>
</organism>
<dbReference type="PROSITE" id="PS50022">
    <property type="entry name" value="FA58C_3"/>
    <property type="match status" value="1"/>
</dbReference>
<dbReference type="Pfam" id="PF16147">
    <property type="entry name" value="DUF4855"/>
    <property type="match status" value="1"/>
</dbReference>
<dbReference type="InterPro" id="IPR032329">
    <property type="entry name" value="DUF4855"/>
</dbReference>
<gene>
    <name evidence="4" type="ORF">ACFSB2_07430</name>
</gene>
<accession>A0ABW4JE15</accession>
<evidence type="ECO:0000256" key="1">
    <source>
        <dbReference type="SAM" id="MobiDB-lite"/>
    </source>
</evidence>
<feature type="compositionally biased region" description="Low complexity" evidence="1">
    <location>
        <begin position="87"/>
        <end position="124"/>
    </location>
</feature>
<protein>
    <submittedName>
        <fullName evidence="4">DUF4855 domain-containing protein</fullName>
    </submittedName>
</protein>
<keyword evidence="5" id="KW-1185">Reference proteome</keyword>
<dbReference type="Gene3D" id="2.60.120.260">
    <property type="entry name" value="Galactose-binding domain-like"/>
    <property type="match status" value="1"/>
</dbReference>
<dbReference type="SUPFAM" id="SSF49785">
    <property type="entry name" value="Galactose-binding domain-like"/>
    <property type="match status" value="1"/>
</dbReference>
<comment type="caution">
    <text evidence="4">The sequence shown here is derived from an EMBL/GenBank/DDBJ whole genome shotgun (WGS) entry which is preliminary data.</text>
</comment>
<dbReference type="Proteomes" id="UP001597079">
    <property type="component" value="Unassembled WGS sequence"/>
</dbReference>
<evidence type="ECO:0000313" key="4">
    <source>
        <dbReference type="EMBL" id="MFD1674537.1"/>
    </source>
</evidence>
<feature type="domain" description="F5/8 type C" evidence="3">
    <location>
        <begin position="142"/>
        <end position="298"/>
    </location>
</feature>
<dbReference type="RefSeq" id="WP_377942402.1">
    <property type="nucleotide sequence ID" value="NZ_JBHUCX010000020.1"/>
</dbReference>
<name>A0ABW4JE15_9BACL</name>
<proteinExistence type="predicted"/>
<evidence type="ECO:0000256" key="2">
    <source>
        <dbReference type="SAM" id="SignalP"/>
    </source>
</evidence>
<evidence type="ECO:0000313" key="5">
    <source>
        <dbReference type="Proteomes" id="UP001597079"/>
    </source>
</evidence>
<feature type="chain" id="PRO_5046558491" evidence="2">
    <location>
        <begin position="22"/>
        <end position="760"/>
    </location>
</feature>
<dbReference type="InterPro" id="IPR000421">
    <property type="entry name" value="FA58C"/>
</dbReference>
<dbReference type="EMBL" id="JBHUCX010000020">
    <property type="protein sequence ID" value="MFD1674537.1"/>
    <property type="molecule type" value="Genomic_DNA"/>
</dbReference>
<reference evidence="5" key="1">
    <citation type="journal article" date="2019" name="Int. J. Syst. Evol. Microbiol.">
        <title>The Global Catalogue of Microorganisms (GCM) 10K type strain sequencing project: providing services to taxonomists for standard genome sequencing and annotation.</title>
        <authorList>
            <consortium name="The Broad Institute Genomics Platform"/>
            <consortium name="The Broad Institute Genome Sequencing Center for Infectious Disease"/>
            <person name="Wu L."/>
            <person name="Ma J."/>
        </authorList>
    </citation>
    <scope>NUCLEOTIDE SEQUENCE [LARGE SCALE GENOMIC DNA]</scope>
    <source>
        <strain evidence="5">CGMCC 1.12286</strain>
    </source>
</reference>
<feature type="region of interest" description="Disordered" evidence="1">
    <location>
        <begin position="298"/>
        <end position="358"/>
    </location>
</feature>
<keyword evidence="2" id="KW-0732">Signal</keyword>
<sequence>MRTSAVAAVTALILLGGPCFAGTAYADTGSSTTSSSSTGSAQAPMGDQTEVARPGADPNNPNDYPYLPPNMSIPVPGPRTEYPLAPSTTSTSSGGSASSATSSTTTSTSTNSAGSTSGETASSTIMSPSDIAKTPPKNTDTTTLPDMAIGKPYTIGTQWPDPTFEQSEVAYANTGQLTDGQFASLDYADKGWVGLLRQGGRSVVVNLGSVQPIRRVSLDFLQNLGAGIDFPDSVTYYVSNDGDTWHKIGTVWSGQGGGDYTPQSQPYSLDTHVNAQYVRAQFDDKVFSFMDEFSVFGTPQSNQSGGQGTGAVGQSTVGSSDTDGGGTNGNNNPARTQPLPGPAITKTMGDDYLVDENAPGLPNLLQAVSTIASPSGPSGPQGPSTAQSLLSLAALGLAQGAAQLNPYLTGAANLSGYLKASDPETDGIQNMQLVYTGANGSAGEWSESDFLPMIAQENASGVPTGWLFDGTLFGEYSAQTPQTEAGWTSWLSDLFSPNIELAALNEAVGEVKQQLNDPGFKEKVVITIPGLNNNTSSFGAVGGSGQSLDLNPNDVGQVQATVNKAKAIRWYINQVQSQWRSAGLSNLQLAGFYWEPESMQPTAPLDAELIQATAAMVHQNHLKFYWIPTYGAPGVSYWKQLGFDDVTSQAGVAFNDNIDAATRLKSVSDMAQYYNLGLEMEQPYNTTSTNQSVAQAAQNKFYDYFTGGYLYGYEGDTMKTWYLNSKGLLPAYQSSDPFYHQEYDNTLAFVNNEWKETTFY</sequence>
<dbReference type="InterPro" id="IPR008979">
    <property type="entry name" value="Galactose-bd-like_sf"/>
</dbReference>
<evidence type="ECO:0000259" key="3">
    <source>
        <dbReference type="PROSITE" id="PS50022"/>
    </source>
</evidence>
<feature type="compositionally biased region" description="Low complexity" evidence="1">
    <location>
        <begin position="28"/>
        <end position="40"/>
    </location>
</feature>